<dbReference type="OrthoDB" id="9794455at2"/>
<dbReference type="RefSeq" id="WP_143017330.1">
    <property type="nucleotide sequence ID" value="NZ_FNFO01000006.1"/>
</dbReference>
<feature type="signal peptide" evidence="2">
    <location>
        <begin position="1"/>
        <end position="20"/>
    </location>
</feature>
<evidence type="ECO:0000256" key="1">
    <source>
        <dbReference type="ARBA" id="ARBA00014286"/>
    </source>
</evidence>
<dbReference type="CDD" id="cd08577">
    <property type="entry name" value="PI-PLCc_GDPD_SF_unchar3"/>
    <property type="match status" value="1"/>
</dbReference>
<accession>A0A1G9KI43</accession>
<dbReference type="InterPro" id="IPR051236">
    <property type="entry name" value="HAT_RTT109-like"/>
</dbReference>
<evidence type="ECO:0000313" key="3">
    <source>
        <dbReference type="EMBL" id="SDL49299.1"/>
    </source>
</evidence>
<gene>
    <name evidence="3" type="ORF">SAMN05421823_106166</name>
</gene>
<evidence type="ECO:0000256" key="2">
    <source>
        <dbReference type="SAM" id="SignalP"/>
    </source>
</evidence>
<feature type="chain" id="PRO_5011540863" description="Altered inheritance of mitochondria protein 6" evidence="2">
    <location>
        <begin position="21"/>
        <end position="271"/>
    </location>
</feature>
<dbReference type="SUPFAM" id="SSF51695">
    <property type="entry name" value="PLC-like phosphodiesterases"/>
    <property type="match status" value="1"/>
</dbReference>
<sequence>MVLRSLVLLLFLGFVTSLQAQSALEVQPLVRAHAHNDYEHERPLLDALAHGFCSVESDVFLIDGALYVAHNRPAQPDPARTLDRLYLRPLWERTAQGTQPVYAGHRTLFYLMIDFKTSDEATYRALQAQLAPYAAMLSVAPGDGKPVRVFLSGIEKPPLKPLVLYDAQALTALDGRPDDLGQDIDPVRMPVVSQSYNRFLSWKGKGPVAPDELKRFRAFVEQAHAEGKKVRLWGTPDTPAVWQFLWENGVDLINTDRLADLQAFLRAKREG</sequence>
<dbReference type="AlphaFoldDB" id="A0A1G9KI43"/>
<dbReference type="InterPro" id="IPR039559">
    <property type="entry name" value="AIM6_PI-PLC-like_dom"/>
</dbReference>
<dbReference type="GO" id="GO:0008081">
    <property type="term" value="F:phosphoric diester hydrolase activity"/>
    <property type="evidence" value="ECO:0007669"/>
    <property type="project" value="InterPro"/>
</dbReference>
<dbReference type="Gene3D" id="3.20.20.190">
    <property type="entry name" value="Phosphatidylinositol (PI) phosphodiesterase"/>
    <property type="match status" value="1"/>
</dbReference>
<dbReference type="Pfam" id="PF13653">
    <property type="entry name" value="GDPD_2"/>
    <property type="match status" value="1"/>
</dbReference>
<dbReference type="STRING" id="1075417.SAMN05421823_106166"/>
<keyword evidence="2" id="KW-0732">Signal</keyword>
<dbReference type="GO" id="GO:0006629">
    <property type="term" value="P:lipid metabolic process"/>
    <property type="evidence" value="ECO:0007669"/>
    <property type="project" value="InterPro"/>
</dbReference>
<protein>
    <recommendedName>
        <fullName evidence="1">Altered inheritance of mitochondria protein 6</fullName>
    </recommendedName>
</protein>
<proteinExistence type="predicted"/>
<evidence type="ECO:0000313" key="4">
    <source>
        <dbReference type="Proteomes" id="UP000198510"/>
    </source>
</evidence>
<dbReference type="PANTHER" id="PTHR31571">
    <property type="entry name" value="ALTERED INHERITANCE OF MITOCHONDRIA PROTEIN 6"/>
    <property type="match status" value="1"/>
</dbReference>
<dbReference type="InterPro" id="IPR017946">
    <property type="entry name" value="PLC-like_Pdiesterase_TIM-brl"/>
</dbReference>
<dbReference type="Proteomes" id="UP000198510">
    <property type="component" value="Unassembled WGS sequence"/>
</dbReference>
<organism evidence="3 4">
    <name type="scientific">Catalinimonas alkaloidigena</name>
    <dbReference type="NCBI Taxonomy" id="1075417"/>
    <lineage>
        <taxon>Bacteria</taxon>
        <taxon>Pseudomonadati</taxon>
        <taxon>Bacteroidota</taxon>
        <taxon>Cytophagia</taxon>
        <taxon>Cytophagales</taxon>
        <taxon>Catalimonadaceae</taxon>
        <taxon>Catalinimonas</taxon>
    </lineage>
</organism>
<dbReference type="PANTHER" id="PTHR31571:SF1">
    <property type="entry name" value="ALTERED INHERITANCE OF MITOCHONDRIA PROTEIN 6"/>
    <property type="match status" value="1"/>
</dbReference>
<name>A0A1G9KI43_9BACT</name>
<reference evidence="3 4" key="1">
    <citation type="submission" date="2016-10" db="EMBL/GenBank/DDBJ databases">
        <authorList>
            <person name="de Groot N.N."/>
        </authorList>
    </citation>
    <scope>NUCLEOTIDE SEQUENCE [LARGE SCALE GENOMIC DNA]</scope>
    <source>
        <strain evidence="3 4">DSM 25186</strain>
    </source>
</reference>
<keyword evidence="4" id="KW-1185">Reference proteome</keyword>
<dbReference type="EMBL" id="FNFO01000006">
    <property type="protein sequence ID" value="SDL49299.1"/>
    <property type="molecule type" value="Genomic_DNA"/>
</dbReference>